<keyword evidence="2" id="KW-1133">Transmembrane helix</keyword>
<organism evidence="4 5">
    <name type="scientific">Paraliobacillus ryukyuensis</name>
    <dbReference type="NCBI Taxonomy" id="200904"/>
    <lineage>
        <taxon>Bacteria</taxon>
        <taxon>Bacillati</taxon>
        <taxon>Bacillota</taxon>
        <taxon>Bacilli</taxon>
        <taxon>Bacillales</taxon>
        <taxon>Bacillaceae</taxon>
        <taxon>Paraliobacillus</taxon>
    </lineage>
</organism>
<evidence type="ECO:0000259" key="3">
    <source>
        <dbReference type="Pfam" id="PF10145"/>
    </source>
</evidence>
<feature type="transmembrane region" description="Helical" evidence="2">
    <location>
        <begin position="410"/>
        <end position="429"/>
    </location>
</feature>
<keyword evidence="2" id="KW-0472">Membrane</keyword>
<dbReference type="AlphaFoldDB" id="A0A366DPP3"/>
<accession>A0A366DPP3</accession>
<protein>
    <submittedName>
        <fullName evidence="4">Phage-related minor tail protein</fullName>
    </submittedName>
</protein>
<feature type="transmembrane region" description="Helical" evidence="2">
    <location>
        <begin position="435"/>
        <end position="454"/>
    </location>
</feature>
<sequence length="781" mass="85348">MADGRITIDTTVNKKGAEKGLSDLQKSVEGTSKKMKKIGGNMSKYVTAPILAVGGIALKIATDFDNANRQIQQGLNVSADEAEKLTEVANNIYKKGFGQSLEDTSQAVIDVKNNFQDLVDASDLETVTTDAMALAKTLGEDVNWVARAGSTLMREFGEDSQSAFDMIAWGSKNGLNFSEELLDNISEYGPLFADMGYSTQEYFELLRKGADEGAYNLDYLNDTVKEFNVRLNDGTAEEAIGSLSKETQNLFQDWKDGEATTAEVMDAVTGDLSEMDKTAVNAIGPEIFGTKFEDMGADAIIAMGNVEGEIENVDGAMQDITDSQEEAFGQRFQSLIRNTGEALKPTGEILLDIAEEYLPPLIKGVQSLAEWFQDLSPHIQKAMVIFGAIAAVLGPIIVVIGTLVSAISSIMTALGPVISLFKIIGPIIGGVASGPVLLIIGAIGLLITIGVLLWKNWDTVKEKAIEIWGAISQFFSDTWEWIKQTITDNWNTIKETLLNAWTWAKETTEENWNKVKEFFSVVWQSIVGVFKWYIDTVKKNVETAWNWIKETTSKVWNGIKTFFTDLWEKIKSVVKSAVDSVKNKISNVWNTIKSTTSSMWNGIKSTVTGVWDTLKSKVKNAFNTIKDTISGVWDSVSSSTDDIWNGITGSVKSAINGVISAINGMINALNGLSIPLPTIPDWVPGMGGKGGGSISFPNIPNIPSLDVGTNLVKSDGLAMIHKGEQVVPAKHTGPYKTNQEERKIVIQPSAVVMDGREVGTITWEYVDENIQRNNRVKEAFR</sequence>
<keyword evidence="1" id="KW-1188">Viral release from host cell</keyword>
<evidence type="ECO:0000313" key="5">
    <source>
        <dbReference type="Proteomes" id="UP000252254"/>
    </source>
</evidence>
<evidence type="ECO:0000256" key="1">
    <source>
        <dbReference type="ARBA" id="ARBA00022612"/>
    </source>
</evidence>
<evidence type="ECO:0000256" key="2">
    <source>
        <dbReference type="SAM" id="Phobius"/>
    </source>
</evidence>
<dbReference type="PANTHER" id="PTHR37813:SF1">
    <property type="entry name" value="FELS-2 PROPHAGE PROTEIN"/>
    <property type="match status" value="1"/>
</dbReference>
<gene>
    <name evidence="4" type="ORF">DES48_11737</name>
</gene>
<dbReference type="InterPro" id="IPR010090">
    <property type="entry name" value="Phage_tape_meas"/>
</dbReference>
<dbReference type="Gene3D" id="1.20.120.20">
    <property type="entry name" value="Apolipoprotein"/>
    <property type="match status" value="1"/>
</dbReference>
<dbReference type="Proteomes" id="UP000252254">
    <property type="component" value="Unassembled WGS sequence"/>
</dbReference>
<dbReference type="RefSeq" id="WP_113870164.1">
    <property type="nucleotide sequence ID" value="NZ_BAABQN010000017.1"/>
</dbReference>
<feature type="domain" description="Phage tail tape measure protein" evidence="3">
    <location>
        <begin position="119"/>
        <end position="289"/>
    </location>
</feature>
<comment type="caution">
    <text evidence="4">The sequence shown here is derived from an EMBL/GenBank/DDBJ whole genome shotgun (WGS) entry which is preliminary data.</text>
</comment>
<dbReference type="Pfam" id="PF10145">
    <property type="entry name" value="PhageMin_Tail"/>
    <property type="match status" value="1"/>
</dbReference>
<dbReference type="OrthoDB" id="1779742at2"/>
<keyword evidence="2" id="KW-0812">Transmembrane</keyword>
<feature type="transmembrane region" description="Helical" evidence="2">
    <location>
        <begin position="382"/>
        <end position="403"/>
    </location>
</feature>
<dbReference type="Gene3D" id="1.10.287.700">
    <property type="entry name" value="Helix hairpin bin"/>
    <property type="match status" value="1"/>
</dbReference>
<proteinExistence type="predicted"/>
<dbReference type="SUPFAM" id="SSF58113">
    <property type="entry name" value="Apolipoprotein A-I"/>
    <property type="match status" value="1"/>
</dbReference>
<dbReference type="PANTHER" id="PTHR37813">
    <property type="entry name" value="FELS-2 PROPHAGE PROTEIN"/>
    <property type="match status" value="1"/>
</dbReference>
<reference evidence="4 5" key="1">
    <citation type="submission" date="2018-06" db="EMBL/GenBank/DDBJ databases">
        <title>Genomic Encyclopedia of Type Strains, Phase IV (KMG-IV): sequencing the most valuable type-strain genomes for metagenomic binning, comparative biology and taxonomic classification.</title>
        <authorList>
            <person name="Goeker M."/>
        </authorList>
    </citation>
    <scope>NUCLEOTIDE SEQUENCE [LARGE SCALE GENOMIC DNA]</scope>
    <source>
        <strain evidence="4 5">DSM 15140</strain>
    </source>
</reference>
<evidence type="ECO:0000313" key="4">
    <source>
        <dbReference type="EMBL" id="RBO92073.1"/>
    </source>
</evidence>
<keyword evidence="5" id="KW-1185">Reference proteome</keyword>
<dbReference type="EMBL" id="QNRI01000017">
    <property type="protein sequence ID" value="RBO92073.1"/>
    <property type="molecule type" value="Genomic_DNA"/>
</dbReference>
<name>A0A366DPP3_9BACI</name>